<dbReference type="AlphaFoldDB" id="A0A5B7HI30"/>
<evidence type="ECO:0000313" key="2">
    <source>
        <dbReference type="EMBL" id="MPC70882.1"/>
    </source>
</evidence>
<dbReference type="Proteomes" id="UP000324222">
    <property type="component" value="Unassembled WGS sequence"/>
</dbReference>
<proteinExistence type="predicted"/>
<gene>
    <name evidence="2" type="ORF">E2C01_065144</name>
</gene>
<accession>A0A5B7HI30</accession>
<comment type="caution">
    <text evidence="2">The sequence shown here is derived from an EMBL/GenBank/DDBJ whole genome shotgun (WGS) entry which is preliminary data.</text>
</comment>
<sequence length="78" mass="8604">MGLGTQENEAGEQVSFFRGPLGALNPHQPPQVAHRPSLPRPSSLGGGTVEGRKQCIGGRLRREKKEKETRTRKEGREE</sequence>
<name>A0A5B7HI30_PORTR</name>
<evidence type="ECO:0000256" key="1">
    <source>
        <dbReference type="SAM" id="MobiDB-lite"/>
    </source>
</evidence>
<evidence type="ECO:0000313" key="3">
    <source>
        <dbReference type="Proteomes" id="UP000324222"/>
    </source>
</evidence>
<dbReference type="EMBL" id="VSRR010031888">
    <property type="protein sequence ID" value="MPC70882.1"/>
    <property type="molecule type" value="Genomic_DNA"/>
</dbReference>
<protein>
    <submittedName>
        <fullName evidence="2">Uncharacterized protein</fullName>
    </submittedName>
</protein>
<keyword evidence="3" id="KW-1185">Reference proteome</keyword>
<organism evidence="2 3">
    <name type="scientific">Portunus trituberculatus</name>
    <name type="common">Swimming crab</name>
    <name type="synonym">Neptunus trituberculatus</name>
    <dbReference type="NCBI Taxonomy" id="210409"/>
    <lineage>
        <taxon>Eukaryota</taxon>
        <taxon>Metazoa</taxon>
        <taxon>Ecdysozoa</taxon>
        <taxon>Arthropoda</taxon>
        <taxon>Crustacea</taxon>
        <taxon>Multicrustacea</taxon>
        <taxon>Malacostraca</taxon>
        <taxon>Eumalacostraca</taxon>
        <taxon>Eucarida</taxon>
        <taxon>Decapoda</taxon>
        <taxon>Pleocyemata</taxon>
        <taxon>Brachyura</taxon>
        <taxon>Eubrachyura</taxon>
        <taxon>Portunoidea</taxon>
        <taxon>Portunidae</taxon>
        <taxon>Portuninae</taxon>
        <taxon>Portunus</taxon>
    </lineage>
</organism>
<reference evidence="2 3" key="1">
    <citation type="submission" date="2019-05" db="EMBL/GenBank/DDBJ databases">
        <title>Another draft genome of Portunus trituberculatus and its Hox gene families provides insights of decapod evolution.</title>
        <authorList>
            <person name="Jeong J.-H."/>
            <person name="Song I."/>
            <person name="Kim S."/>
            <person name="Choi T."/>
            <person name="Kim D."/>
            <person name="Ryu S."/>
            <person name="Kim W."/>
        </authorList>
    </citation>
    <scope>NUCLEOTIDE SEQUENCE [LARGE SCALE GENOMIC DNA]</scope>
    <source>
        <tissue evidence="2">Muscle</tissue>
    </source>
</reference>
<feature type="compositionally biased region" description="Basic and acidic residues" evidence="1">
    <location>
        <begin position="63"/>
        <end position="78"/>
    </location>
</feature>
<feature type="region of interest" description="Disordered" evidence="1">
    <location>
        <begin position="1"/>
        <end position="78"/>
    </location>
</feature>